<evidence type="ECO:0000313" key="2">
    <source>
        <dbReference type="Proteomes" id="UP000257039"/>
    </source>
</evidence>
<evidence type="ECO:0000313" key="1">
    <source>
        <dbReference type="EMBL" id="RDH42954.1"/>
    </source>
</evidence>
<comment type="caution">
    <text evidence="1">The sequence shown here is derived from an EMBL/GenBank/DDBJ whole genome shotgun (WGS) entry which is preliminary data.</text>
</comment>
<accession>A0A4P9VKP0</accession>
<dbReference type="EMBL" id="NDXW01000001">
    <property type="protein sequence ID" value="RDH42954.1"/>
    <property type="molecule type" value="Genomic_DNA"/>
</dbReference>
<organism evidence="1 2">
    <name type="scientific">Zooshikella ganghwensis</name>
    <dbReference type="NCBI Taxonomy" id="202772"/>
    <lineage>
        <taxon>Bacteria</taxon>
        <taxon>Pseudomonadati</taxon>
        <taxon>Pseudomonadota</taxon>
        <taxon>Gammaproteobacteria</taxon>
        <taxon>Oceanospirillales</taxon>
        <taxon>Zooshikellaceae</taxon>
        <taxon>Zooshikella</taxon>
    </lineage>
</organism>
<keyword evidence="2" id="KW-1185">Reference proteome</keyword>
<dbReference type="AlphaFoldDB" id="A0A4P9VKP0"/>
<name>A0A4P9VKP0_9GAMM</name>
<protein>
    <submittedName>
        <fullName evidence="1">Uncharacterized protein</fullName>
    </submittedName>
</protein>
<sequence length="120" mass="13159">MNGQRVCLDDLWLASGVGTNLSPTCWLQEKTTQQTLLEMNLEMSMSETDLVCSLEGAVYATHELSQMYASWVDAEYGIEVINALLAFVDSSVQPVKEVTDTVEAGHAFIAAVEKERALIS</sequence>
<reference evidence="1 2" key="1">
    <citation type="submission" date="2017-04" db="EMBL/GenBank/DDBJ databases">
        <title>Draft genome sequence of Zooshikella ganghwensis VG4 isolated from Red Sea sediments.</title>
        <authorList>
            <person name="Rehman Z."/>
            <person name="Alam I."/>
            <person name="Kamau A."/>
            <person name="Bajic V."/>
            <person name="Leiknes T."/>
        </authorList>
    </citation>
    <scope>NUCLEOTIDE SEQUENCE [LARGE SCALE GENOMIC DNA]</scope>
    <source>
        <strain evidence="1 2">VG4</strain>
    </source>
</reference>
<gene>
    <name evidence="1" type="ORF">B9G39_05525</name>
</gene>
<proteinExistence type="predicted"/>
<dbReference type="Proteomes" id="UP000257039">
    <property type="component" value="Unassembled WGS sequence"/>
</dbReference>